<organism evidence="1 2">
    <name type="scientific">Curvibacter cyanobacteriorum</name>
    <dbReference type="NCBI Taxonomy" id="3026422"/>
    <lineage>
        <taxon>Bacteria</taxon>
        <taxon>Pseudomonadati</taxon>
        <taxon>Pseudomonadota</taxon>
        <taxon>Betaproteobacteria</taxon>
        <taxon>Burkholderiales</taxon>
        <taxon>Comamonadaceae</taxon>
        <taxon>Curvibacter</taxon>
    </lineage>
</organism>
<sequence>MTTETTDPGILAIARVAHEATQAYARSAGDYATQQAWEALDAKDQKTAVARVCFFLDNPAAEPGSVHNALELQDSTQRAKAFIFHGVVRAIAREQART</sequence>
<protein>
    <submittedName>
        <fullName evidence="1">Uncharacterized protein</fullName>
    </submittedName>
</protein>
<accession>A0ABT5MV28</accession>
<reference evidence="1 2" key="1">
    <citation type="submission" date="2023-02" db="EMBL/GenBank/DDBJ databases">
        <title>Bacterial whole genomic sequence of Curvibacter sp. HBC61.</title>
        <authorList>
            <person name="Le V."/>
            <person name="Ko S.-R."/>
            <person name="Ahn C.-Y."/>
            <person name="Oh H.-M."/>
        </authorList>
    </citation>
    <scope>NUCLEOTIDE SEQUENCE [LARGE SCALE GENOMIC DNA]</scope>
    <source>
        <strain evidence="1 2">HBC61</strain>
    </source>
</reference>
<dbReference type="EMBL" id="JAQSIP010000002">
    <property type="protein sequence ID" value="MDD0837903.1"/>
    <property type="molecule type" value="Genomic_DNA"/>
</dbReference>
<gene>
    <name evidence="1" type="ORF">PSQ40_04895</name>
</gene>
<comment type="caution">
    <text evidence="1">The sequence shown here is derived from an EMBL/GenBank/DDBJ whole genome shotgun (WGS) entry which is preliminary data.</text>
</comment>
<proteinExistence type="predicted"/>
<name>A0ABT5MV28_9BURK</name>
<dbReference type="RefSeq" id="WP_273949223.1">
    <property type="nucleotide sequence ID" value="NZ_JAQSIP010000002.1"/>
</dbReference>
<evidence type="ECO:0000313" key="2">
    <source>
        <dbReference type="Proteomes" id="UP001528673"/>
    </source>
</evidence>
<evidence type="ECO:0000313" key="1">
    <source>
        <dbReference type="EMBL" id="MDD0837903.1"/>
    </source>
</evidence>
<keyword evidence="2" id="KW-1185">Reference proteome</keyword>
<dbReference type="Proteomes" id="UP001528673">
    <property type="component" value="Unassembled WGS sequence"/>
</dbReference>